<evidence type="ECO:0000313" key="2">
    <source>
        <dbReference type="Proteomes" id="UP000034508"/>
    </source>
</evidence>
<organism evidence="1 2">
    <name type="scientific">Berkelbacteria bacterium GW2011_GWA1_36_9</name>
    <dbReference type="NCBI Taxonomy" id="1618331"/>
    <lineage>
        <taxon>Bacteria</taxon>
        <taxon>Candidatus Berkelbacteria</taxon>
    </lineage>
</organism>
<dbReference type="InterPro" id="IPR000836">
    <property type="entry name" value="PRTase_dom"/>
</dbReference>
<dbReference type="AlphaFoldDB" id="A0A0G0IRH1"/>
<dbReference type="SUPFAM" id="SSF53271">
    <property type="entry name" value="PRTase-like"/>
    <property type="match status" value="1"/>
</dbReference>
<gene>
    <name evidence="1" type="ORF">US31_C0003G0020</name>
</gene>
<evidence type="ECO:0000313" key="1">
    <source>
        <dbReference type="EMBL" id="KKQ18591.1"/>
    </source>
</evidence>
<dbReference type="Gene3D" id="3.40.50.2020">
    <property type="match status" value="1"/>
</dbReference>
<comment type="caution">
    <text evidence="1">The sequence shown here is derived from an EMBL/GenBank/DDBJ whole genome shotgun (WGS) entry which is preliminary data.</text>
</comment>
<name>A0A0G0IRH1_9BACT</name>
<sequence>MKTKAIKLINDLAKKAEDLKPPIHVIAVCSGGQIVGRQIYKYLKQEGIETSYYEAWTNIIGGRATVWKCDFKKSDYIGTVLLAEDVIWLGRSLNAVKKMLYGMKKKRVYVAVILDYNHKADFSNFN</sequence>
<reference evidence="1 2" key="1">
    <citation type="journal article" date="2015" name="Nature">
        <title>rRNA introns, odd ribosomes, and small enigmatic genomes across a large radiation of phyla.</title>
        <authorList>
            <person name="Brown C.T."/>
            <person name="Hug L.A."/>
            <person name="Thomas B.C."/>
            <person name="Sharon I."/>
            <person name="Castelle C.J."/>
            <person name="Singh A."/>
            <person name="Wilkins M.J."/>
            <person name="Williams K.H."/>
            <person name="Banfield J.F."/>
        </authorList>
    </citation>
    <scope>NUCLEOTIDE SEQUENCE [LARGE SCALE GENOMIC DNA]</scope>
</reference>
<evidence type="ECO:0008006" key="3">
    <source>
        <dbReference type="Google" id="ProtNLM"/>
    </source>
</evidence>
<protein>
    <recommendedName>
        <fullName evidence="3">Phosphoribosyltransferase</fullName>
    </recommendedName>
</protein>
<proteinExistence type="predicted"/>
<dbReference type="CDD" id="cd06223">
    <property type="entry name" value="PRTases_typeI"/>
    <property type="match status" value="1"/>
</dbReference>
<dbReference type="Proteomes" id="UP000034508">
    <property type="component" value="Unassembled WGS sequence"/>
</dbReference>
<dbReference type="EMBL" id="LBSM01000003">
    <property type="protein sequence ID" value="KKQ18591.1"/>
    <property type="molecule type" value="Genomic_DNA"/>
</dbReference>
<dbReference type="InterPro" id="IPR029057">
    <property type="entry name" value="PRTase-like"/>
</dbReference>
<accession>A0A0G0IRH1</accession>